<dbReference type="InParanoid" id="A0A165B6R1"/>
<accession>A0A165B6R1</accession>
<sequence length="222" mass="23880">MIYPRGRRRSMIFKGREVLELSADPTTLLPLGSAQARQLACITHGKRSTVAVPLTRVLQRTIKRARVRQTVNASPPRFLYASAPAKSTTPTIVAKALPAAAAASLKTPVPLSASAVRSTKTDGVKLPTTGDKLAISAPRWSTTRSPRTRVPRRNRSSTFRPTPRSDVRVPSSLARRLLVGGLTLVVVQSHQRYYAQQLESGAAANASAHADILAARASLQSC</sequence>
<protein>
    <submittedName>
        <fullName evidence="2">Uncharacterized protein</fullName>
    </submittedName>
</protein>
<dbReference type="EMBL" id="KV426539">
    <property type="protein sequence ID" value="KZV79948.1"/>
    <property type="molecule type" value="Genomic_DNA"/>
</dbReference>
<dbReference type="Proteomes" id="UP000077266">
    <property type="component" value="Unassembled WGS sequence"/>
</dbReference>
<organism evidence="2 3">
    <name type="scientific">Exidia glandulosa HHB12029</name>
    <dbReference type="NCBI Taxonomy" id="1314781"/>
    <lineage>
        <taxon>Eukaryota</taxon>
        <taxon>Fungi</taxon>
        <taxon>Dikarya</taxon>
        <taxon>Basidiomycota</taxon>
        <taxon>Agaricomycotina</taxon>
        <taxon>Agaricomycetes</taxon>
        <taxon>Auriculariales</taxon>
        <taxon>Exidiaceae</taxon>
        <taxon>Exidia</taxon>
    </lineage>
</organism>
<evidence type="ECO:0000256" key="1">
    <source>
        <dbReference type="SAM" id="MobiDB-lite"/>
    </source>
</evidence>
<keyword evidence="3" id="KW-1185">Reference proteome</keyword>
<feature type="compositionally biased region" description="Basic residues" evidence="1">
    <location>
        <begin position="146"/>
        <end position="155"/>
    </location>
</feature>
<reference evidence="2 3" key="1">
    <citation type="journal article" date="2016" name="Mol. Biol. Evol.">
        <title>Comparative Genomics of Early-Diverging Mushroom-Forming Fungi Provides Insights into the Origins of Lignocellulose Decay Capabilities.</title>
        <authorList>
            <person name="Nagy L.G."/>
            <person name="Riley R."/>
            <person name="Tritt A."/>
            <person name="Adam C."/>
            <person name="Daum C."/>
            <person name="Floudas D."/>
            <person name="Sun H."/>
            <person name="Yadav J.S."/>
            <person name="Pangilinan J."/>
            <person name="Larsson K.H."/>
            <person name="Matsuura K."/>
            <person name="Barry K."/>
            <person name="Labutti K."/>
            <person name="Kuo R."/>
            <person name="Ohm R.A."/>
            <person name="Bhattacharya S.S."/>
            <person name="Shirouzu T."/>
            <person name="Yoshinaga Y."/>
            <person name="Martin F.M."/>
            <person name="Grigoriev I.V."/>
            <person name="Hibbett D.S."/>
        </authorList>
    </citation>
    <scope>NUCLEOTIDE SEQUENCE [LARGE SCALE GENOMIC DNA]</scope>
    <source>
        <strain evidence="2 3">HHB12029</strain>
    </source>
</reference>
<gene>
    <name evidence="2" type="ORF">EXIGLDRAFT_846014</name>
</gene>
<name>A0A165B6R1_EXIGL</name>
<evidence type="ECO:0000313" key="2">
    <source>
        <dbReference type="EMBL" id="KZV79948.1"/>
    </source>
</evidence>
<evidence type="ECO:0000313" key="3">
    <source>
        <dbReference type="Proteomes" id="UP000077266"/>
    </source>
</evidence>
<feature type="region of interest" description="Disordered" evidence="1">
    <location>
        <begin position="135"/>
        <end position="167"/>
    </location>
</feature>
<proteinExistence type="predicted"/>
<dbReference type="AlphaFoldDB" id="A0A165B6R1"/>